<protein>
    <submittedName>
        <fullName evidence="1">Uncharacterized protein</fullName>
    </submittedName>
</protein>
<dbReference type="EMBL" id="KB644414">
    <property type="protein sequence ID" value="EPS32954.1"/>
    <property type="molecule type" value="Genomic_DNA"/>
</dbReference>
<gene>
    <name evidence="1" type="ORF">PDE_07915</name>
</gene>
<organism evidence="1 2">
    <name type="scientific">Penicillium oxalicum (strain 114-2 / CGMCC 5302)</name>
    <name type="common">Penicillium decumbens</name>
    <dbReference type="NCBI Taxonomy" id="933388"/>
    <lineage>
        <taxon>Eukaryota</taxon>
        <taxon>Fungi</taxon>
        <taxon>Dikarya</taxon>
        <taxon>Ascomycota</taxon>
        <taxon>Pezizomycotina</taxon>
        <taxon>Eurotiomycetes</taxon>
        <taxon>Eurotiomycetidae</taxon>
        <taxon>Eurotiales</taxon>
        <taxon>Aspergillaceae</taxon>
        <taxon>Penicillium</taxon>
    </lineage>
</organism>
<dbReference type="OrthoDB" id="4472639at2759"/>
<reference evidence="1 2" key="1">
    <citation type="journal article" date="2013" name="PLoS ONE">
        <title>Genomic and secretomic analyses reveal unique features of the lignocellulolytic enzyme system of Penicillium decumbens.</title>
        <authorList>
            <person name="Liu G."/>
            <person name="Zhang L."/>
            <person name="Wei X."/>
            <person name="Zou G."/>
            <person name="Qin Y."/>
            <person name="Ma L."/>
            <person name="Li J."/>
            <person name="Zheng H."/>
            <person name="Wang S."/>
            <person name="Wang C."/>
            <person name="Xun L."/>
            <person name="Zhao G.-P."/>
            <person name="Zhou Z."/>
            <person name="Qu Y."/>
        </authorList>
    </citation>
    <scope>NUCLEOTIDE SEQUENCE [LARGE SCALE GENOMIC DNA]</scope>
    <source>
        <strain evidence="2">114-2 / CGMCC 5302</strain>
    </source>
</reference>
<proteinExistence type="predicted"/>
<accession>S7ZRB4</accession>
<dbReference type="Proteomes" id="UP000019376">
    <property type="component" value="Unassembled WGS sequence"/>
</dbReference>
<dbReference type="AlphaFoldDB" id="S7ZRB4"/>
<name>S7ZRB4_PENO1</name>
<sequence>MEEDTDFSEELRKISNSLENALDTFGPSSRQAHAILSMLKNCLQRLHDQQPKLATNVDADLLGSAMELLKLEE</sequence>
<dbReference type="PhylomeDB" id="S7ZRB4"/>
<evidence type="ECO:0000313" key="2">
    <source>
        <dbReference type="Proteomes" id="UP000019376"/>
    </source>
</evidence>
<dbReference type="HOGENOM" id="CLU_2704368_0_0_1"/>
<keyword evidence="2" id="KW-1185">Reference proteome</keyword>
<evidence type="ECO:0000313" key="1">
    <source>
        <dbReference type="EMBL" id="EPS32954.1"/>
    </source>
</evidence>